<evidence type="ECO:0000259" key="5">
    <source>
        <dbReference type="PROSITE" id="PS50110"/>
    </source>
</evidence>
<dbReference type="Proteomes" id="UP000000600">
    <property type="component" value="Unassembled WGS sequence"/>
</dbReference>
<dbReference type="OMA" id="MNDSHKC"/>
<evidence type="ECO:0000256" key="1">
    <source>
        <dbReference type="ARBA" id="ARBA00022553"/>
    </source>
</evidence>
<dbReference type="GO" id="GO:0000160">
    <property type="term" value="P:phosphorelay signal transduction system"/>
    <property type="evidence" value="ECO:0007669"/>
    <property type="project" value="InterPro"/>
</dbReference>
<dbReference type="SMART" id="SM00448">
    <property type="entry name" value="REC"/>
    <property type="match status" value="1"/>
</dbReference>
<dbReference type="PANTHER" id="PTHR43719">
    <property type="entry name" value="TWO-COMPONENT HISTIDINE KINASE"/>
    <property type="match status" value="1"/>
</dbReference>
<dbReference type="RefSeq" id="XP_001427478.1">
    <property type="nucleotide sequence ID" value="XM_001427441.1"/>
</dbReference>
<keyword evidence="1" id="KW-0597">Phosphoprotein</keyword>
<protein>
    <recommendedName>
        <fullName evidence="5">Response regulatory domain-containing protein</fullName>
    </recommendedName>
</protein>
<dbReference type="EMBL" id="CT868006">
    <property type="protein sequence ID" value="CAK60080.1"/>
    <property type="molecule type" value="Genomic_DNA"/>
</dbReference>
<feature type="transmembrane region" description="Helical" evidence="4">
    <location>
        <begin position="40"/>
        <end position="58"/>
    </location>
</feature>
<dbReference type="HOGENOM" id="CLU_017112_0_0_1"/>
<evidence type="ECO:0000256" key="3">
    <source>
        <dbReference type="SAM" id="MobiDB-lite"/>
    </source>
</evidence>
<keyword evidence="4" id="KW-1133">Transmembrane helix</keyword>
<dbReference type="SUPFAM" id="SSF52172">
    <property type="entry name" value="CheY-like"/>
    <property type="match status" value="1"/>
</dbReference>
<dbReference type="OrthoDB" id="294102at2759"/>
<accession>A0BNG3</accession>
<dbReference type="InterPro" id="IPR050956">
    <property type="entry name" value="2C_system_His_kinase"/>
</dbReference>
<dbReference type="InterPro" id="IPR001789">
    <property type="entry name" value="Sig_transdc_resp-reg_receiver"/>
</dbReference>
<dbReference type="AlphaFoldDB" id="A0BNG3"/>
<dbReference type="InParanoid" id="A0BNG3"/>
<keyword evidence="7" id="KW-1185">Reference proteome</keyword>
<dbReference type="KEGG" id="ptm:GSPATT00030718001"/>
<evidence type="ECO:0000256" key="4">
    <source>
        <dbReference type="SAM" id="Phobius"/>
    </source>
</evidence>
<sequence>MEKHGVAQLFLKELQIFLALLLGENCISLGLQQSEGVDSILPIILNFISGLAFFIVQYKDYNNVKLFWKLKLLIILIQVSLNVETSQYCLIVVHLLDDQLLKGFILATALLINIIQDQEINYVTTIPNAILLFFNILYWLGFFLANCSYNKARNAYIDQGFQQKSLQLKESINNRDIGSRVNQQQSMMQELNPLKMECNEDEQILKHVAWIQNQSVLVYNNKLNIVYQNIFLGKLLRQSTLDEQQTQQQSKPDYEEHFLSSQILMGSKELTDINNNNEQSVNSDGSFLLNRMNDSHKCRLNSKLTIRDLILMMHIQFDKWCTCMVTLFALKSEVLDFENVQVKTFVNKINESFYVFFLFEQKPIQRKTIEGSLPIINVFTTFVHESVSYINCILTLILLTQSDYENTLKISLKQNYYTPIKLISQRFFLFVNNMRDYIFYIQNQLFLRISAFRVSDLAEEISNIFEDNLKVRDVNLITSIDLSDNNQVIFTDMDRVITSFNQLKQILACLLTYCLKYTSGSSLKLDIKSYTVSGIMISFKDSMIAKDEGLRKSITNLIKTLNSSLKTSSFYQVDLNNLLELQICVILCWQLSGSFKRGIEFLYDSQGYGTFTFVVESQTSQQRMQSRQDTGPIKIIGQRKYYETSLSLLLAQDSSGYREESKYRFFVIRYYTLSQLSKQFSMKPGDAFDVQSAYFSQISRIKQDSSNSKQVQNSGSVPKQSKEQSNSHSGTWKQAFPDSAQHTYKKNRNERSESQQDSVKTHSAYDLGLEQSTPSIHPPEFTPKLLPSVIKYRLRLTCCSKVLIVDNDHYSVLSLQKVLEKYNIKCDKAFNGVEAQQMISNKQIKPCRCGNRSYLLFFIEFYLPVNILQGLQLFSGIELVKFLKDEMKSGLIDKGFAIIISTFVDLNSKLDCFKNGADYFIAKPFDLIDIGAAVQYLDF</sequence>
<dbReference type="InterPro" id="IPR011006">
    <property type="entry name" value="CheY-like_superfamily"/>
</dbReference>
<keyword evidence="4" id="KW-0812">Transmembrane</keyword>
<organism evidence="6 7">
    <name type="scientific">Paramecium tetraurelia</name>
    <dbReference type="NCBI Taxonomy" id="5888"/>
    <lineage>
        <taxon>Eukaryota</taxon>
        <taxon>Sar</taxon>
        <taxon>Alveolata</taxon>
        <taxon>Ciliophora</taxon>
        <taxon>Intramacronucleata</taxon>
        <taxon>Oligohymenophorea</taxon>
        <taxon>Peniculida</taxon>
        <taxon>Parameciidae</taxon>
        <taxon>Paramecium</taxon>
    </lineage>
</organism>
<gene>
    <name evidence="6" type="ORF">GSPATT00030718001</name>
</gene>
<name>A0BNG3_PARTE</name>
<dbReference type="Gene3D" id="3.40.50.2300">
    <property type="match status" value="1"/>
</dbReference>
<feature type="region of interest" description="Disordered" evidence="3">
    <location>
        <begin position="704"/>
        <end position="762"/>
    </location>
</feature>
<feature type="compositionally biased region" description="Polar residues" evidence="3">
    <location>
        <begin position="704"/>
        <end position="732"/>
    </location>
</feature>
<dbReference type="GeneID" id="5013262"/>
<reference evidence="6 7" key="1">
    <citation type="journal article" date="2006" name="Nature">
        <title>Global trends of whole-genome duplications revealed by the ciliate Paramecium tetraurelia.</title>
        <authorList>
            <consortium name="Genoscope"/>
            <person name="Aury J.-M."/>
            <person name="Jaillon O."/>
            <person name="Duret L."/>
            <person name="Noel B."/>
            <person name="Jubin C."/>
            <person name="Porcel B.M."/>
            <person name="Segurens B."/>
            <person name="Daubin V."/>
            <person name="Anthouard V."/>
            <person name="Aiach N."/>
            <person name="Arnaiz O."/>
            <person name="Billaut A."/>
            <person name="Beisson J."/>
            <person name="Blanc I."/>
            <person name="Bouhouche K."/>
            <person name="Camara F."/>
            <person name="Duharcourt S."/>
            <person name="Guigo R."/>
            <person name="Gogendeau D."/>
            <person name="Katinka M."/>
            <person name="Keller A.-M."/>
            <person name="Kissmehl R."/>
            <person name="Klotz C."/>
            <person name="Koll F."/>
            <person name="Le Moue A."/>
            <person name="Lepere C."/>
            <person name="Malinsky S."/>
            <person name="Nowacki M."/>
            <person name="Nowak J.K."/>
            <person name="Plattner H."/>
            <person name="Poulain J."/>
            <person name="Ruiz F."/>
            <person name="Serrano V."/>
            <person name="Zagulski M."/>
            <person name="Dessen P."/>
            <person name="Betermier M."/>
            <person name="Weissenbach J."/>
            <person name="Scarpelli C."/>
            <person name="Schachter V."/>
            <person name="Sperling L."/>
            <person name="Meyer E."/>
            <person name="Cohen J."/>
            <person name="Wincker P."/>
        </authorList>
    </citation>
    <scope>NUCLEOTIDE SEQUENCE [LARGE SCALE GENOMIC DNA]</scope>
    <source>
        <strain evidence="6 7">Stock d4-2</strain>
    </source>
</reference>
<feature type="transmembrane region" description="Helical" evidence="4">
    <location>
        <begin position="122"/>
        <end position="145"/>
    </location>
</feature>
<dbReference type="PANTHER" id="PTHR43719:SF28">
    <property type="entry name" value="PEROXIDE STRESS-ACTIVATED HISTIDINE KINASE MAK1-RELATED"/>
    <property type="match status" value="1"/>
</dbReference>
<evidence type="ECO:0000256" key="2">
    <source>
        <dbReference type="PROSITE-ProRule" id="PRU00169"/>
    </source>
</evidence>
<dbReference type="CDD" id="cd00156">
    <property type="entry name" value="REC"/>
    <property type="match status" value="1"/>
</dbReference>
<dbReference type="PROSITE" id="PS50110">
    <property type="entry name" value="RESPONSE_REGULATORY"/>
    <property type="match status" value="1"/>
</dbReference>
<keyword evidence="4" id="KW-0472">Membrane</keyword>
<evidence type="ECO:0000313" key="7">
    <source>
        <dbReference type="Proteomes" id="UP000000600"/>
    </source>
</evidence>
<feature type="domain" description="Response regulatory" evidence="5">
    <location>
        <begin position="801"/>
        <end position="938"/>
    </location>
</feature>
<proteinExistence type="predicted"/>
<comment type="caution">
    <text evidence="2">Lacks conserved residue(s) required for the propagation of feature annotation.</text>
</comment>
<evidence type="ECO:0000313" key="6">
    <source>
        <dbReference type="EMBL" id="CAK60080.1"/>
    </source>
</evidence>